<proteinExistence type="predicted"/>
<name>A0A8R1Y2Y1_ONCVO</name>
<evidence type="ECO:0000313" key="1">
    <source>
        <dbReference type="EnsemblMetazoa" id="OVOC9746.1"/>
    </source>
</evidence>
<keyword evidence="2" id="KW-1185">Reference proteome</keyword>
<dbReference type="Proteomes" id="UP000024404">
    <property type="component" value="Unassembled WGS sequence"/>
</dbReference>
<dbReference type="EMBL" id="CMVM020000291">
    <property type="status" value="NOT_ANNOTATED_CDS"/>
    <property type="molecule type" value="Genomic_DNA"/>
</dbReference>
<evidence type="ECO:0000313" key="2">
    <source>
        <dbReference type="Proteomes" id="UP000024404"/>
    </source>
</evidence>
<reference evidence="1" key="2">
    <citation type="submission" date="2022-06" db="UniProtKB">
        <authorList>
            <consortium name="EnsemblMetazoa"/>
        </authorList>
    </citation>
    <scope>IDENTIFICATION</scope>
</reference>
<reference evidence="2" key="1">
    <citation type="submission" date="2013-10" db="EMBL/GenBank/DDBJ databases">
        <title>Genome sequencing of Onchocerca volvulus.</title>
        <authorList>
            <person name="Cotton J."/>
            <person name="Tsai J."/>
            <person name="Stanley E."/>
            <person name="Tracey A."/>
            <person name="Holroyd N."/>
            <person name="Lustigman S."/>
            <person name="Berriman M."/>
        </authorList>
    </citation>
    <scope>NUCLEOTIDE SEQUENCE</scope>
</reference>
<accession>A0A8R1Y2Y1</accession>
<organism evidence="1 2">
    <name type="scientific">Onchocerca volvulus</name>
    <dbReference type="NCBI Taxonomy" id="6282"/>
    <lineage>
        <taxon>Eukaryota</taxon>
        <taxon>Metazoa</taxon>
        <taxon>Ecdysozoa</taxon>
        <taxon>Nematoda</taxon>
        <taxon>Chromadorea</taxon>
        <taxon>Rhabditida</taxon>
        <taxon>Spirurina</taxon>
        <taxon>Spiruromorpha</taxon>
        <taxon>Filarioidea</taxon>
        <taxon>Onchocercidae</taxon>
        <taxon>Onchocerca</taxon>
    </lineage>
</organism>
<dbReference type="EnsemblMetazoa" id="OVOC9746.1">
    <property type="protein sequence ID" value="OVOC9746.1"/>
    <property type="gene ID" value="WBGene00246555"/>
</dbReference>
<dbReference type="AlphaFoldDB" id="A0A8R1Y2Y1"/>
<protein>
    <submittedName>
        <fullName evidence="1">Uncharacterized protein</fullName>
    </submittedName>
</protein>
<sequence length="32" mass="3629">MRKVCFEGPIVSKFNISGNLPRVQSPLRQCSH</sequence>